<reference evidence="6" key="1">
    <citation type="submission" date="2015-11" db="EMBL/GenBank/DDBJ databases">
        <authorList>
            <consortium name="International Coturnix japonica Genome Analysis Consortium"/>
            <person name="Warren W."/>
            <person name="Burt D.W."/>
            <person name="Antin P.B."/>
            <person name="Lanford R."/>
            <person name="Gros J."/>
            <person name="Wilson R.K."/>
        </authorList>
    </citation>
    <scope>NUCLEOTIDE SEQUENCE [LARGE SCALE GENOMIC DNA]</scope>
</reference>
<dbReference type="Ensembl" id="ENSCJPT00005025702.1">
    <property type="protein sequence ID" value="ENSCJPP00005018469.1"/>
    <property type="gene ID" value="ENSCJPG00005015044.1"/>
</dbReference>
<reference evidence="6" key="2">
    <citation type="submission" date="2025-08" db="UniProtKB">
        <authorList>
            <consortium name="Ensembl"/>
        </authorList>
    </citation>
    <scope>IDENTIFICATION</scope>
</reference>
<evidence type="ECO:0000256" key="1">
    <source>
        <dbReference type="ARBA" id="ARBA00004370"/>
    </source>
</evidence>
<reference evidence="6" key="3">
    <citation type="submission" date="2025-09" db="UniProtKB">
        <authorList>
            <consortium name="Ensembl"/>
        </authorList>
    </citation>
    <scope>IDENTIFICATION</scope>
</reference>
<keyword evidence="4" id="KW-0732">Signal</keyword>
<feature type="chain" id="PRO_5034761948" description="Immunoglobulin V-set domain-containing protein" evidence="4">
    <location>
        <begin position="24"/>
        <end position="182"/>
    </location>
</feature>
<proteinExistence type="predicted"/>
<dbReference type="CDD" id="cd05716">
    <property type="entry name" value="IgV_pIgR_like"/>
    <property type="match status" value="1"/>
</dbReference>
<evidence type="ECO:0000256" key="3">
    <source>
        <dbReference type="ARBA" id="ARBA00023136"/>
    </source>
</evidence>
<dbReference type="Pfam" id="PF07686">
    <property type="entry name" value="V-set"/>
    <property type="match status" value="1"/>
</dbReference>
<dbReference type="InterPro" id="IPR013106">
    <property type="entry name" value="Ig_V-set"/>
</dbReference>
<keyword evidence="3" id="KW-0472">Membrane</keyword>
<evidence type="ECO:0000313" key="7">
    <source>
        <dbReference type="Proteomes" id="UP000694412"/>
    </source>
</evidence>
<dbReference type="GO" id="GO:0005886">
    <property type="term" value="C:plasma membrane"/>
    <property type="evidence" value="ECO:0007669"/>
    <property type="project" value="TreeGrafter"/>
</dbReference>
<dbReference type="GeneTree" id="ENSGT00960000189598"/>
<feature type="signal peptide" evidence="4">
    <location>
        <begin position="1"/>
        <end position="23"/>
    </location>
</feature>
<keyword evidence="7" id="KW-1185">Reference proteome</keyword>
<dbReference type="GO" id="GO:0004888">
    <property type="term" value="F:transmembrane signaling receptor activity"/>
    <property type="evidence" value="ECO:0007669"/>
    <property type="project" value="TreeGrafter"/>
</dbReference>
<dbReference type="AlphaFoldDB" id="A0A8C2TT17"/>
<protein>
    <recommendedName>
        <fullName evidence="5">Immunoglobulin V-set domain-containing protein</fullName>
    </recommendedName>
</protein>
<dbReference type="Gene3D" id="2.60.40.10">
    <property type="entry name" value="Immunoglobulins"/>
    <property type="match status" value="1"/>
</dbReference>
<comment type="subcellular location">
    <subcellularLocation>
        <location evidence="1">Membrane</location>
    </subcellularLocation>
</comment>
<sequence>MLAIKSHSLVLHLYVLSLEGASGGCFTPLQVGGSLSFKCHHDPAGSYTTKYLCRWREASCSLLVDTDGFVHESYKGRTWISSSEQDSGNYTVVMSQLQEEDAGWYWCVARNGHEEPPFFSEHDVHELRSFFIERQGTAITSKQAVLLSSSPFCSQMPCCVVCRELNEAISHAVPVCGPGCLL</sequence>
<evidence type="ECO:0000256" key="4">
    <source>
        <dbReference type="SAM" id="SignalP"/>
    </source>
</evidence>
<feature type="domain" description="Immunoglobulin V-set" evidence="5">
    <location>
        <begin position="30"/>
        <end position="124"/>
    </location>
</feature>
<dbReference type="InterPro" id="IPR013783">
    <property type="entry name" value="Ig-like_fold"/>
</dbReference>
<dbReference type="InterPro" id="IPR050671">
    <property type="entry name" value="CD300_family_receptors"/>
</dbReference>
<dbReference type="Proteomes" id="UP000694412">
    <property type="component" value="Chromosome 26"/>
</dbReference>
<keyword evidence="2" id="KW-0812">Transmembrane</keyword>
<dbReference type="PANTHER" id="PTHR11860">
    <property type="entry name" value="POLYMERIC-IMMUNOGLOBULIN RECEPTOR"/>
    <property type="match status" value="1"/>
</dbReference>
<evidence type="ECO:0000259" key="5">
    <source>
        <dbReference type="Pfam" id="PF07686"/>
    </source>
</evidence>
<accession>A0A8C2TT17</accession>
<evidence type="ECO:0000313" key="6">
    <source>
        <dbReference type="Ensembl" id="ENSCJPP00005018469.1"/>
    </source>
</evidence>
<dbReference type="PANTHER" id="PTHR11860:SF87">
    <property type="entry name" value="CMRF35-LIKE MOLECULE 8"/>
    <property type="match status" value="1"/>
</dbReference>
<evidence type="ECO:0000256" key="2">
    <source>
        <dbReference type="ARBA" id="ARBA00022692"/>
    </source>
</evidence>
<name>A0A8C2TT17_COTJA</name>
<organism evidence="6 7">
    <name type="scientific">Coturnix japonica</name>
    <name type="common">Japanese quail</name>
    <name type="synonym">Coturnix coturnix japonica</name>
    <dbReference type="NCBI Taxonomy" id="93934"/>
    <lineage>
        <taxon>Eukaryota</taxon>
        <taxon>Metazoa</taxon>
        <taxon>Chordata</taxon>
        <taxon>Craniata</taxon>
        <taxon>Vertebrata</taxon>
        <taxon>Euteleostomi</taxon>
        <taxon>Archelosauria</taxon>
        <taxon>Archosauria</taxon>
        <taxon>Dinosauria</taxon>
        <taxon>Saurischia</taxon>
        <taxon>Theropoda</taxon>
        <taxon>Coelurosauria</taxon>
        <taxon>Aves</taxon>
        <taxon>Neognathae</taxon>
        <taxon>Galloanserae</taxon>
        <taxon>Galliformes</taxon>
        <taxon>Phasianidae</taxon>
        <taxon>Perdicinae</taxon>
        <taxon>Coturnix</taxon>
    </lineage>
</organism>
<dbReference type="InterPro" id="IPR036179">
    <property type="entry name" value="Ig-like_dom_sf"/>
</dbReference>
<dbReference type="SUPFAM" id="SSF48726">
    <property type="entry name" value="Immunoglobulin"/>
    <property type="match status" value="1"/>
</dbReference>